<dbReference type="EMBL" id="CACRXK020000056">
    <property type="protein sequence ID" value="CAB3977588.1"/>
    <property type="molecule type" value="Genomic_DNA"/>
</dbReference>
<gene>
    <name evidence="1" type="ORF">PACLA_8A035692</name>
</gene>
<name>A0A6S7FEW2_PARCT</name>
<evidence type="ECO:0000313" key="2">
    <source>
        <dbReference type="Proteomes" id="UP001152795"/>
    </source>
</evidence>
<proteinExistence type="predicted"/>
<sequence>MSEVLEEYKRKLDWKLKLSSEAPLTYVRRQVDLANEILFWERHQYKSEVDKSNKELEKYKKKCSDLEQERDNLLEQMMNEKDKMEQEISDLTLVNKELAEYVETLEKRDFLNCQGRKMHEVGSKQKGRKLRVLKNKAQCALWFMKSFGLEMSQIKLKDEDGSNYSFDYAADHDASSNLCQNDIKERVEQILFLLDKFCVGDAVYHEFTSLSDDLPKSYLVKQMKGNMNKTYLPY</sequence>
<comment type="caution">
    <text evidence="1">The sequence shown here is derived from an EMBL/GenBank/DDBJ whole genome shotgun (WGS) entry which is preliminary data.</text>
</comment>
<keyword evidence="2" id="KW-1185">Reference proteome</keyword>
<protein>
    <submittedName>
        <fullName evidence="1">Uncharacterized protein</fullName>
    </submittedName>
</protein>
<reference evidence="1" key="1">
    <citation type="submission" date="2020-04" db="EMBL/GenBank/DDBJ databases">
        <authorList>
            <person name="Alioto T."/>
            <person name="Alioto T."/>
            <person name="Gomez Garrido J."/>
        </authorList>
    </citation>
    <scope>NUCLEOTIDE SEQUENCE</scope>
    <source>
        <strain evidence="1">A484AB</strain>
    </source>
</reference>
<dbReference type="AlphaFoldDB" id="A0A6S7FEW2"/>
<dbReference type="Proteomes" id="UP001152795">
    <property type="component" value="Unassembled WGS sequence"/>
</dbReference>
<accession>A0A6S7FEW2</accession>
<organism evidence="1 2">
    <name type="scientific">Paramuricea clavata</name>
    <name type="common">Red gorgonian</name>
    <name type="synonym">Violescent sea-whip</name>
    <dbReference type="NCBI Taxonomy" id="317549"/>
    <lineage>
        <taxon>Eukaryota</taxon>
        <taxon>Metazoa</taxon>
        <taxon>Cnidaria</taxon>
        <taxon>Anthozoa</taxon>
        <taxon>Octocorallia</taxon>
        <taxon>Malacalcyonacea</taxon>
        <taxon>Plexauridae</taxon>
        <taxon>Paramuricea</taxon>
    </lineage>
</organism>
<dbReference type="OrthoDB" id="5988554at2759"/>
<evidence type="ECO:0000313" key="1">
    <source>
        <dbReference type="EMBL" id="CAB3977588.1"/>
    </source>
</evidence>